<evidence type="ECO:0000256" key="2">
    <source>
        <dbReference type="SAM" id="Phobius"/>
    </source>
</evidence>
<keyword evidence="2" id="KW-1133">Transmembrane helix</keyword>
<keyword evidence="4" id="KW-1185">Reference proteome</keyword>
<reference evidence="3" key="2">
    <citation type="submission" date="2020-09" db="EMBL/GenBank/DDBJ databases">
        <authorList>
            <person name="Sun Q."/>
            <person name="Zhou Y."/>
        </authorList>
    </citation>
    <scope>NUCLEOTIDE SEQUENCE</scope>
    <source>
        <strain evidence="3">CGMCC 1.15794</strain>
    </source>
</reference>
<feature type="transmembrane region" description="Helical" evidence="2">
    <location>
        <begin position="65"/>
        <end position="86"/>
    </location>
</feature>
<evidence type="ECO:0000313" key="4">
    <source>
        <dbReference type="Proteomes" id="UP000657592"/>
    </source>
</evidence>
<dbReference type="RefSeq" id="WP_188757112.1">
    <property type="nucleotide sequence ID" value="NZ_BMJY01000020.1"/>
</dbReference>
<name>A0A917IIW3_9MICO</name>
<organism evidence="3 4">
    <name type="scientific">Microbacterium album</name>
    <dbReference type="NCBI Taxonomy" id="2053191"/>
    <lineage>
        <taxon>Bacteria</taxon>
        <taxon>Bacillati</taxon>
        <taxon>Actinomycetota</taxon>
        <taxon>Actinomycetes</taxon>
        <taxon>Micrococcales</taxon>
        <taxon>Microbacteriaceae</taxon>
        <taxon>Microbacterium</taxon>
    </lineage>
</organism>
<gene>
    <name evidence="3" type="ORF">GCM10010921_29010</name>
</gene>
<sequence length="375" mass="40112">MVGGASGIPPRDRYRGGTDGAPPLPPPGGYRGARRIPVHPDAAAIPGLGTFAAPPPRPRPRAHPLGWIALAGASLFALVLLGMLAFGATDAFYGVTALTIQLLVAAAIVAAFVVRRGRTLAGIALALTLLVNVATVGALSAVHTSAAGTYPGASDPRAAYPGVRGVDPDDILARRSLEQVRDETDALLERVRDRLSAEYGYTWVQAGGEDLRPERNGYGGESLLVEYTSPSWATVEPITDVSRKYAVMATIDEVLVSGGYWNLLPLNDPRSGIDPGVLTRFYGSDDPDTQAMWEWYSSRMDDRLSPDRGETTLFYATLHDLSRDPTGDFRAAREAQHARTGEPLEGLQLTFLAPMLLSEADREAFEQGIRDHPGG</sequence>
<dbReference type="EMBL" id="BMJY01000020">
    <property type="protein sequence ID" value="GGH50327.1"/>
    <property type="molecule type" value="Genomic_DNA"/>
</dbReference>
<feature type="transmembrane region" description="Helical" evidence="2">
    <location>
        <begin position="120"/>
        <end position="142"/>
    </location>
</feature>
<dbReference type="AlphaFoldDB" id="A0A917IIW3"/>
<feature type="transmembrane region" description="Helical" evidence="2">
    <location>
        <begin position="92"/>
        <end position="113"/>
    </location>
</feature>
<proteinExistence type="predicted"/>
<protein>
    <submittedName>
        <fullName evidence="3">Uncharacterized protein</fullName>
    </submittedName>
</protein>
<accession>A0A917IIW3</accession>
<comment type="caution">
    <text evidence="3">The sequence shown here is derived from an EMBL/GenBank/DDBJ whole genome shotgun (WGS) entry which is preliminary data.</text>
</comment>
<dbReference type="Proteomes" id="UP000657592">
    <property type="component" value="Unassembled WGS sequence"/>
</dbReference>
<evidence type="ECO:0000256" key="1">
    <source>
        <dbReference type="SAM" id="MobiDB-lite"/>
    </source>
</evidence>
<evidence type="ECO:0000313" key="3">
    <source>
        <dbReference type="EMBL" id="GGH50327.1"/>
    </source>
</evidence>
<keyword evidence="2" id="KW-0812">Transmembrane</keyword>
<keyword evidence="2" id="KW-0472">Membrane</keyword>
<reference evidence="3" key="1">
    <citation type="journal article" date="2014" name="Int. J. Syst. Evol. Microbiol.">
        <title>Complete genome sequence of Corynebacterium casei LMG S-19264T (=DSM 44701T), isolated from a smear-ripened cheese.</title>
        <authorList>
            <consortium name="US DOE Joint Genome Institute (JGI-PGF)"/>
            <person name="Walter F."/>
            <person name="Albersmeier A."/>
            <person name="Kalinowski J."/>
            <person name="Ruckert C."/>
        </authorList>
    </citation>
    <scope>NUCLEOTIDE SEQUENCE</scope>
    <source>
        <strain evidence="3">CGMCC 1.15794</strain>
    </source>
</reference>
<feature type="region of interest" description="Disordered" evidence="1">
    <location>
        <begin position="1"/>
        <end position="32"/>
    </location>
</feature>